<evidence type="ECO:0000256" key="1">
    <source>
        <dbReference type="ARBA" id="ARBA00005196"/>
    </source>
</evidence>
<comment type="similarity">
    <text evidence="2 8">Belongs to the diaminopimelate epimerase family.</text>
</comment>
<dbReference type="HAMAP" id="MF_00197">
    <property type="entry name" value="DAP_epimerase"/>
    <property type="match status" value="1"/>
</dbReference>
<dbReference type="InterPro" id="IPR001653">
    <property type="entry name" value="DAP_epimerase_DapF"/>
</dbReference>
<feature type="binding site" evidence="8">
    <location>
        <begin position="217"/>
        <end position="218"/>
    </location>
    <ligand>
        <name>substrate</name>
    </ligand>
</feature>
<feature type="active site" description="Proton donor" evidence="8">
    <location>
        <position position="77"/>
    </location>
</feature>
<comment type="subcellular location">
    <subcellularLocation>
        <location evidence="8">Cytoplasm</location>
    </subcellularLocation>
</comment>
<feature type="binding site" evidence="8">
    <location>
        <position position="165"/>
    </location>
    <ligand>
        <name>substrate</name>
    </ligand>
</feature>
<evidence type="ECO:0000256" key="6">
    <source>
        <dbReference type="ARBA" id="ARBA00023235"/>
    </source>
</evidence>
<proteinExistence type="inferred from homology"/>
<comment type="caution">
    <text evidence="10">The sequence shown here is derived from an EMBL/GenBank/DDBJ whole genome shotgun (WGS) entry which is preliminary data.</text>
</comment>
<keyword evidence="6 8" id="KW-0413">Isomerase</keyword>
<evidence type="ECO:0000256" key="8">
    <source>
        <dbReference type="HAMAP-Rule" id="MF_00197"/>
    </source>
</evidence>
<dbReference type="EMBL" id="BAAFGK010000001">
    <property type="protein sequence ID" value="GAB0055730.1"/>
    <property type="molecule type" value="Genomic_DNA"/>
</dbReference>
<feature type="binding site" evidence="8">
    <location>
        <begin position="227"/>
        <end position="228"/>
    </location>
    <ligand>
        <name>substrate</name>
    </ligand>
</feature>
<dbReference type="RefSeq" id="WP_420903444.1">
    <property type="nucleotide sequence ID" value="NZ_BAAFGK010000001.1"/>
</dbReference>
<dbReference type="GO" id="GO:0008837">
    <property type="term" value="F:diaminopimelate epimerase activity"/>
    <property type="evidence" value="ECO:0007669"/>
    <property type="project" value="UniProtKB-EC"/>
</dbReference>
<evidence type="ECO:0000256" key="7">
    <source>
        <dbReference type="ARBA" id="ARBA00051712"/>
    </source>
</evidence>
<evidence type="ECO:0000256" key="4">
    <source>
        <dbReference type="ARBA" id="ARBA00022605"/>
    </source>
</evidence>
<feature type="active site" description="Proton acceptor" evidence="8">
    <location>
        <position position="226"/>
    </location>
</feature>
<keyword evidence="4 8" id="KW-0028">Amino-acid biosynthesis</keyword>
<evidence type="ECO:0000313" key="10">
    <source>
        <dbReference type="EMBL" id="GAB0055730.1"/>
    </source>
</evidence>
<keyword evidence="8" id="KW-0963">Cytoplasm</keyword>
<gene>
    <name evidence="8 10" type="primary">dapF</name>
    <name evidence="10" type="ORF">SIID45300_00025</name>
</gene>
<evidence type="ECO:0000256" key="9">
    <source>
        <dbReference type="PROSITE-ProRule" id="PRU10125"/>
    </source>
</evidence>
<protein>
    <recommendedName>
        <fullName evidence="3 8">Diaminopimelate epimerase</fullName>
        <shortName evidence="8">DAP epimerase</shortName>
        <ecNumber evidence="3 8">5.1.1.7</ecNumber>
    </recommendedName>
    <alternativeName>
        <fullName evidence="8">PLP-independent amino acid racemase</fullName>
    </alternativeName>
</protein>
<dbReference type="EC" id="5.1.1.7" evidence="3 8"/>
<feature type="binding site" evidence="8">
    <location>
        <position position="199"/>
    </location>
    <ligand>
        <name>substrate</name>
    </ligand>
</feature>
<evidence type="ECO:0000256" key="3">
    <source>
        <dbReference type="ARBA" id="ARBA00013080"/>
    </source>
</evidence>
<reference evidence="10 11" key="2">
    <citation type="submission" date="2024-09" db="EMBL/GenBank/DDBJ databases">
        <title>Draft genome sequence of Candidatus Magnetaquicoccaceae bacterium FCR-1.</title>
        <authorList>
            <person name="Shimoshige H."/>
            <person name="Shimamura S."/>
            <person name="Taoka A."/>
            <person name="Kobayashi H."/>
            <person name="Maekawa T."/>
        </authorList>
    </citation>
    <scope>NUCLEOTIDE SEQUENCE [LARGE SCALE GENOMIC DNA]</scope>
    <source>
        <strain evidence="10 11">FCR-1</strain>
    </source>
</reference>
<comment type="subunit">
    <text evidence="8">Homodimer.</text>
</comment>
<dbReference type="Pfam" id="PF01678">
    <property type="entry name" value="DAP_epimerase"/>
    <property type="match status" value="2"/>
</dbReference>
<comment type="function">
    <text evidence="8">Catalyzes the stereoinversion of LL-2,6-diaminopimelate (L,L-DAP) to meso-diaminopimelate (meso-DAP), a precursor of L-lysine and an essential component of the bacterial peptidoglycan.</text>
</comment>
<keyword evidence="5 8" id="KW-0457">Lysine biosynthesis</keyword>
<dbReference type="PANTHER" id="PTHR31689:SF0">
    <property type="entry name" value="DIAMINOPIMELATE EPIMERASE"/>
    <property type="match status" value="1"/>
</dbReference>
<feature type="active site" evidence="9">
    <location>
        <position position="77"/>
    </location>
</feature>
<evidence type="ECO:0000256" key="5">
    <source>
        <dbReference type="ARBA" id="ARBA00023154"/>
    </source>
</evidence>
<evidence type="ECO:0000313" key="11">
    <source>
        <dbReference type="Proteomes" id="UP001628193"/>
    </source>
</evidence>
<feature type="binding site" evidence="8">
    <location>
        <position position="68"/>
    </location>
    <ligand>
        <name>substrate</name>
    </ligand>
</feature>
<comment type="pathway">
    <text evidence="1 8">Amino-acid biosynthesis; L-lysine biosynthesis via DAP pathway; DL-2,6-diaminopimelate from LL-2,6-diaminopimelate: step 1/1.</text>
</comment>
<keyword evidence="11" id="KW-1185">Reference proteome</keyword>
<comment type="catalytic activity">
    <reaction evidence="7 8">
        <text>(2S,6S)-2,6-diaminopimelate = meso-2,6-diaminopimelate</text>
        <dbReference type="Rhea" id="RHEA:15393"/>
        <dbReference type="ChEBI" id="CHEBI:57609"/>
        <dbReference type="ChEBI" id="CHEBI:57791"/>
        <dbReference type="EC" id="5.1.1.7"/>
    </reaction>
</comment>
<evidence type="ECO:0000256" key="2">
    <source>
        <dbReference type="ARBA" id="ARBA00010219"/>
    </source>
</evidence>
<dbReference type="InterPro" id="IPR018510">
    <property type="entry name" value="DAP_epimerase_AS"/>
</dbReference>
<organism evidence="10 11">
    <name type="scientific">Candidatus Magnetaquiglobus chichijimensis</name>
    <dbReference type="NCBI Taxonomy" id="3141448"/>
    <lineage>
        <taxon>Bacteria</taxon>
        <taxon>Pseudomonadati</taxon>
        <taxon>Pseudomonadota</taxon>
        <taxon>Magnetococcia</taxon>
        <taxon>Magnetococcales</taxon>
        <taxon>Candidatus Magnetaquicoccaceae</taxon>
        <taxon>Candidatus Magnetaquiglobus</taxon>
    </lineage>
</organism>
<dbReference type="SUPFAM" id="SSF54506">
    <property type="entry name" value="Diaminopimelate epimerase-like"/>
    <property type="match status" value="2"/>
</dbReference>
<feature type="binding site" evidence="8">
    <location>
        <begin position="78"/>
        <end position="79"/>
    </location>
    <ligand>
        <name>substrate</name>
    </ligand>
</feature>
<sequence length="324" mass="35150">MLLPFIKCHGSGNDFLLIDEMTTPLEVSETTRSRLVAALCRRNGGIGADGVLFHQPAHGADARMRIFNADGSEARMCGNGIRCLGRFTLELTGRDTVTVAVMQGVLRIRRMPDFFPGVTACETEIGPISLHPTTLPMVWDGPQVVGEILPSLSTHLRFTALSAPNPHISAPVETVDRDDLIRVGRLANGAHPLFPDGVNVSLRRVTGEESLFVATYERGVGWTHSCGTAMTASTFAACLDGAFPFGRPIRVFNAGGQVICTALRATEGENHAGLLAGNATFEWDGKVEIDPTDENNPLRHVRRVRDRDDEIRAYERFKAACDAG</sequence>
<feature type="site" description="Could be important to modulate the pK values of the two catalytic cysteine residues" evidence="8">
    <location>
        <position position="167"/>
    </location>
</feature>
<dbReference type="Proteomes" id="UP001628193">
    <property type="component" value="Unassembled WGS sequence"/>
</dbReference>
<dbReference type="Gene3D" id="3.10.310.10">
    <property type="entry name" value="Diaminopimelate Epimerase, Chain A, domain 1"/>
    <property type="match status" value="2"/>
</dbReference>
<name>A0ABQ0C4U2_9PROT</name>
<accession>A0ABQ0C4U2</accession>
<feature type="binding site" evidence="8">
    <location>
        <position position="13"/>
    </location>
    <ligand>
        <name>substrate</name>
    </ligand>
</feature>
<feature type="site" description="Could be important to modulate the pK values of the two catalytic cysteine residues" evidence="8">
    <location>
        <position position="217"/>
    </location>
</feature>
<reference evidence="10 11" key="1">
    <citation type="submission" date="2024-05" db="EMBL/GenBank/DDBJ databases">
        <authorList>
            <consortium name="Candidatus Magnetaquicoccaceae bacterium FCR-1 genome sequencing consortium"/>
            <person name="Shimoshige H."/>
            <person name="Shimamura S."/>
            <person name="Taoka A."/>
            <person name="Kobayashi H."/>
            <person name="Maekawa T."/>
        </authorList>
    </citation>
    <scope>NUCLEOTIDE SEQUENCE [LARGE SCALE GENOMIC DNA]</scope>
    <source>
        <strain evidence="10 11">FCR-1</strain>
    </source>
</reference>
<comment type="caution">
    <text evidence="8">Lacks conserved residue(s) required for the propagation of feature annotation.</text>
</comment>
<dbReference type="PANTHER" id="PTHR31689">
    <property type="entry name" value="DIAMINOPIMELATE EPIMERASE, CHLOROPLASTIC"/>
    <property type="match status" value="1"/>
</dbReference>
<dbReference type="PROSITE" id="PS01326">
    <property type="entry name" value="DAP_EPIMERASE"/>
    <property type="match status" value="1"/>
</dbReference>
<dbReference type="NCBIfam" id="TIGR00652">
    <property type="entry name" value="DapF"/>
    <property type="match status" value="1"/>
</dbReference>